<keyword evidence="2" id="KW-1185">Reference proteome</keyword>
<gene>
    <name evidence="1" type="ORF">GDO78_018189</name>
</gene>
<dbReference type="Proteomes" id="UP000770717">
    <property type="component" value="Unassembled WGS sequence"/>
</dbReference>
<organism evidence="1 2">
    <name type="scientific">Eleutherodactylus coqui</name>
    <name type="common">Puerto Rican coqui</name>
    <dbReference type="NCBI Taxonomy" id="57060"/>
    <lineage>
        <taxon>Eukaryota</taxon>
        <taxon>Metazoa</taxon>
        <taxon>Chordata</taxon>
        <taxon>Craniata</taxon>
        <taxon>Vertebrata</taxon>
        <taxon>Euteleostomi</taxon>
        <taxon>Amphibia</taxon>
        <taxon>Batrachia</taxon>
        <taxon>Anura</taxon>
        <taxon>Neobatrachia</taxon>
        <taxon>Hyloidea</taxon>
        <taxon>Eleutherodactylidae</taxon>
        <taxon>Eleutherodactylinae</taxon>
        <taxon>Eleutherodactylus</taxon>
        <taxon>Eleutherodactylus</taxon>
    </lineage>
</organism>
<evidence type="ECO:0000313" key="1">
    <source>
        <dbReference type="EMBL" id="KAG9465493.1"/>
    </source>
</evidence>
<accession>A0A8J6BQD9</accession>
<dbReference type="EMBL" id="WNTK01002963">
    <property type="protein sequence ID" value="KAG9465493.1"/>
    <property type="molecule type" value="Genomic_DNA"/>
</dbReference>
<dbReference type="AlphaFoldDB" id="A0A8J6BQD9"/>
<evidence type="ECO:0000313" key="2">
    <source>
        <dbReference type="Proteomes" id="UP000770717"/>
    </source>
</evidence>
<protein>
    <submittedName>
        <fullName evidence="1">Uncharacterized protein</fullName>
    </submittedName>
</protein>
<sequence length="129" mass="15184">MFYFSADFMRTASIDVNESRPTCNRSAERSQILHHCLAVMREKQAYKKNYVLPCLTARRVDPSAVQRKRKKTRYTRMPTWHRFRFCMRNPARVHSALFGKRQGVGTKGVQRQEMRYGGTENSMKITYGI</sequence>
<comment type="caution">
    <text evidence="1">The sequence shown here is derived from an EMBL/GenBank/DDBJ whole genome shotgun (WGS) entry which is preliminary data.</text>
</comment>
<name>A0A8J6BQD9_ELECQ</name>
<proteinExistence type="predicted"/>
<reference evidence="1" key="1">
    <citation type="thesis" date="2020" institute="ProQuest LLC" country="789 East Eisenhower Parkway, Ann Arbor, MI, USA">
        <title>Comparative Genomics and Chromosome Evolution.</title>
        <authorList>
            <person name="Mudd A.B."/>
        </authorList>
    </citation>
    <scope>NUCLEOTIDE SEQUENCE</scope>
    <source>
        <strain evidence="1">HN-11 Male</strain>
        <tissue evidence="1">Kidney and liver</tissue>
    </source>
</reference>